<dbReference type="RefSeq" id="WP_189533063.1">
    <property type="nucleotide sequence ID" value="NZ_BMYX01000007.1"/>
</dbReference>
<evidence type="ECO:0000256" key="1">
    <source>
        <dbReference type="SAM" id="Phobius"/>
    </source>
</evidence>
<dbReference type="InterPro" id="IPR010266">
    <property type="entry name" value="NnrS"/>
</dbReference>
<feature type="transmembrane region" description="Helical" evidence="1">
    <location>
        <begin position="358"/>
        <end position="378"/>
    </location>
</feature>
<dbReference type="Pfam" id="PF05940">
    <property type="entry name" value="NnrS"/>
    <property type="match status" value="1"/>
</dbReference>
<comment type="caution">
    <text evidence="2">The sequence shown here is derived from an EMBL/GenBank/DDBJ whole genome shotgun (WGS) entry which is preliminary data.</text>
</comment>
<feature type="transmembrane region" description="Helical" evidence="1">
    <location>
        <begin position="145"/>
        <end position="164"/>
    </location>
</feature>
<feature type="transmembrane region" description="Helical" evidence="1">
    <location>
        <begin position="27"/>
        <end position="45"/>
    </location>
</feature>
<name>A0A918P240_9NEIS</name>
<keyword evidence="3" id="KW-1185">Reference proteome</keyword>
<reference evidence="2" key="1">
    <citation type="journal article" date="2014" name="Int. J. Syst. Evol. Microbiol.">
        <title>Complete genome sequence of Corynebacterium casei LMG S-19264T (=DSM 44701T), isolated from a smear-ripened cheese.</title>
        <authorList>
            <consortium name="US DOE Joint Genome Institute (JGI-PGF)"/>
            <person name="Walter F."/>
            <person name="Albersmeier A."/>
            <person name="Kalinowski J."/>
            <person name="Ruckert C."/>
        </authorList>
    </citation>
    <scope>NUCLEOTIDE SEQUENCE</scope>
    <source>
        <strain evidence="2">KCTC 32182</strain>
    </source>
</reference>
<dbReference type="AlphaFoldDB" id="A0A918P240"/>
<feature type="transmembrane region" description="Helical" evidence="1">
    <location>
        <begin position="333"/>
        <end position="352"/>
    </location>
</feature>
<keyword evidence="1" id="KW-0812">Transmembrane</keyword>
<feature type="transmembrane region" description="Helical" evidence="1">
    <location>
        <begin position="266"/>
        <end position="286"/>
    </location>
</feature>
<feature type="transmembrane region" description="Helical" evidence="1">
    <location>
        <begin position="114"/>
        <end position="133"/>
    </location>
</feature>
<keyword evidence="1" id="KW-0472">Membrane</keyword>
<feature type="transmembrane region" description="Helical" evidence="1">
    <location>
        <begin position="170"/>
        <end position="192"/>
    </location>
</feature>
<dbReference type="Proteomes" id="UP000645257">
    <property type="component" value="Unassembled WGS sequence"/>
</dbReference>
<dbReference type="EMBL" id="BMYX01000007">
    <property type="protein sequence ID" value="GGY13451.1"/>
    <property type="molecule type" value="Genomic_DNA"/>
</dbReference>
<sequence>MTFLRLEEPSQPPVTGLPLLRLGFRPFYLLAALFAAVAVPLWLAALTGHARLPWAGAAWHAHEMLFGFAAAVIAGFLLTAVRNWTGADTIAGAPLGALATLWVAGRLAPWFLPGWAAAVTDILFLPLAAWAVAHPLIKARNRRNTFVPCLLLAMALLNIAWHGLVNRDPFWAMTLLKLQLGLIATLMSVIAGRVVPMFTRNAIAGVRQTSHPWIERASAPLTLIGWSAWVLSPHSAWLAAPLAGIALMHGVRLIGWGALATARKPILWILHVSCAFAALAFAAAAADCLSLAPASLAIHVLAVGGMGGLIIGMVTRTARGHTGRPLTAGRTECLAYACLVAATLLRTVPLILPAPGGYLAWLDAAAVAWSAAFAVYFIRYLPWLSAPRVDGKPG</sequence>
<feature type="transmembrane region" description="Helical" evidence="1">
    <location>
        <begin position="292"/>
        <end position="312"/>
    </location>
</feature>
<evidence type="ECO:0008006" key="4">
    <source>
        <dbReference type="Google" id="ProtNLM"/>
    </source>
</evidence>
<feature type="transmembrane region" description="Helical" evidence="1">
    <location>
        <begin position="213"/>
        <end position="231"/>
    </location>
</feature>
<reference evidence="2" key="2">
    <citation type="submission" date="2020-09" db="EMBL/GenBank/DDBJ databases">
        <authorList>
            <person name="Sun Q."/>
            <person name="Kim S."/>
        </authorList>
    </citation>
    <scope>NUCLEOTIDE SEQUENCE</scope>
    <source>
        <strain evidence="2">KCTC 32182</strain>
    </source>
</reference>
<organism evidence="2 3">
    <name type="scientific">Paludibacterium paludis</name>
    <dbReference type="NCBI Taxonomy" id="1225769"/>
    <lineage>
        <taxon>Bacteria</taxon>
        <taxon>Pseudomonadati</taxon>
        <taxon>Pseudomonadota</taxon>
        <taxon>Betaproteobacteria</taxon>
        <taxon>Neisseriales</taxon>
        <taxon>Chromobacteriaceae</taxon>
        <taxon>Paludibacterium</taxon>
    </lineage>
</organism>
<proteinExistence type="predicted"/>
<feature type="transmembrane region" description="Helical" evidence="1">
    <location>
        <begin position="57"/>
        <end position="78"/>
    </location>
</feature>
<gene>
    <name evidence="2" type="ORF">GCM10011289_15950</name>
</gene>
<keyword evidence="1" id="KW-1133">Transmembrane helix</keyword>
<feature type="transmembrane region" description="Helical" evidence="1">
    <location>
        <begin position="237"/>
        <end position="259"/>
    </location>
</feature>
<evidence type="ECO:0000313" key="2">
    <source>
        <dbReference type="EMBL" id="GGY13451.1"/>
    </source>
</evidence>
<evidence type="ECO:0000313" key="3">
    <source>
        <dbReference type="Proteomes" id="UP000645257"/>
    </source>
</evidence>
<accession>A0A918P240</accession>
<protein>
    <recommendedName>
        <fullName evidence="4">NnrS family protein</fullName>
    </recommendedName>
</protein>